<protein>
    <submittedName>
        <fullName evidence="4">MaoC/PaaZ C-terminal domain-containing protein</fullName>
    </submittedName>
</protein>
<dbReference type="SUPFAM" id="SSF54637">
    <property type="entry name" value="Thioesterase/thiol ester dehydrase-isomerase"/>
    <property type="match status" value="1"/>
</dbReference>
<evidence type="ECO:0000313" key="5">
    <source>
        <dbReference type="Proteomes" id="UP001500236"/>
    </source>
</evidence>
<dbReference type="PANTHER" id="PTHR43841:SF3">
    <property type="entry name" value="(3R)-HYDROXYACYL-ACP DEHYDRATASE SUBUNIT HADB"/>
    <property type="match status" value="1"/>
</dbReference>
<dbReference type="PANTHER" id="PTHR43841">
    <property type="entry name" value="3-HYDROXYACYL-THIOESTER DEHYDRATASE HTDX-RELATED"/>
    <property type="match status" value="1"/>
</dbReference>
<evidence type="ECO:0000256" key="1">
    <source>
        <dbReference type="ARBA" id="ARBA00005254"/>
    </source>
</evidence>
<feature type="domain" description="MaoC-like" evidence="3">
    <location>
        <begin position="224"/>
        <end position="307"/>
    </location>
</feature>
<evidence type="ECO:0000313" key="4">
    <source>
        <dbReference type="EMBL" id="GAA3056473.1"/>
    </source>
</evidence>
<accession>A0ABP6LRF6</accession>
<dbReference type="Gene3D" id="3.10.129.10">
    <property type="entry name" value="Hotdog Thioesterase"/>
    <property type="match status" value="1"/>
</dbReference>
<proteinExistence type="inferred from homology"/>
<dbReference type="EMBL" id="BAAAVT010000004">
    <property type="protein sequence ID" value="GAA3056473.1"/>
    <property type="molecule type" value="Genomic_DNA"/>
</dbReference>
<dbReference type="InterPro" id="IPR003965">
    <property type="entry name" value="Fatty_acid_synthase"/>
</dbReference>
<comment type="similarity">
    <text evidence="1">Belongs to the enoyl-CoA hydratase/isomerase family.</text>
</comment>
<feature type="region of interest" description="Disordered" evidence="2">
    <location>
        <begin position="187"/>
        <end position="210"/>
    </location>
</feature>
<dbReference type="CDD" id="cd03441">
    <property type="entry name" value="R_hydratase_like"/>
    <property type="match status" value="1"/>
</dbReference>
<dbReference type="InterPro" id="IPR002539">
    <property type="entry name" value="MaoC-like_dom"/>
</dbReference>
<keyword evidence="5" id="KW-1185">Reference proteome</keyword>
<feature type="compositionally biased region" description="Basic and acidic residues" evidence="2">
    <location>
        <begin position="194"/>
        <end position="210"/>
    </location>
</feature>
<gene>
    <name evidence="4" type="ORF">GCM10010529_07960</name>
</gene>
<evidence type="ECO:0000259" key="3">
    <source>
        <dbReference type="Pfam" id="PF01575"/>
    </source>
</evidence>
<dbReference type="Proteomes" id="UP001500236">
    <property type="component" value="Unassembled WGS sequence"/>
</dbReference>
<dbReference type="InterPro" id="IPR029069">
    <property type="entry name" value="HotDog_dom_sf"/>
</dbReference>
<organism evidence="4 5">
    <name type="scientific">Nesterenkonia aethiopica</name>
    <dbReference type="NCBI Taxonomy" id="269144"/>
    <lineage>
        <taxon>Bacteria</taxon>
        <taxon>Bacillati</taxon>
        <taxon>Actinomycetota</taxon>
        <taxon>Actinomycetes</taxon>
        <taxon>Micrococcales</taxon>
        <taxon>Micrococcaceae</taxon>
        <taxon>Nesterenkonia</taxon>
    </lineage>
</organism>
<dbReference type="Pfam" id="PF01575">
    <property type="entry name" value="MaoC_dehydratas"/>
    <property type="match status" value="1"/>
</dbReference>
<comment type="caution">
    <text evidence="4">The sequence shown here is derived from an EMBL/GenBank/DDBJ whole genome shotgun (WGS) entry which is preliminary data.</text>
</comment>
<sequence>MTDRIEEQSTGPVDVRRIELPALKDIYVRAGWESARSAVAPRSSGAADELPGHAVVARHPGASAQQLEQYRLLFGGEPFDGVHRRGLPSVLAHILAFPVQMGLLAEEAFPLPLMGMVHLSNAVEHRRRVTVDEPVQIKAWTEGLRPHRRGTQFDAVVEVLADAADVGRPAESEVLWRGVSTYLSRGAHLAGRPGDGEPERQPESSEREEFIPPAKTGQWRLGADMGRRYAAVSGDWNPIHISSVSARMLGMPRAIVHGMYAAGRMLEGREPDDAGHRWRITFEAPMRLPGTVAFHAERRGVDASAGQIVETFTGWDPRKGRRHFTGELARPA</sequence>
<name>A0ABP6LRF6_9MICC</name>
<dbReference type="RefSeq" id="WP_344685535.1">
    <property type="nucleotide sequence ID" value="NZ_BAAAVT010000004.1"/>
</dbReference>
<evidence type="ECO:0000256" key="2">
    <source>
        <dbReference type="SAM" id="MobiDB-lite"/>
    </source>
</evidence>
<reference evidence="5" key="1">
    <citation type="journal article" date="2019" name="Int. J. Syst. Evol. Microbiol.">
        <title>The Global Catalogue of Microorganisms (GCM) 10K type strain sequencing project: providing services to taxonomists for standard genome sequencing and annotation.</title>
        <authorList>
            <consortium name="The Broad Institute Genomics Platform"/>
            <consortium name="The Broad Institute Genome Sequencing Center for Infectious Disease"/>
            <person name="Wu L."/>
            <person name="Ma J."/>
        </authorList>
    </citation>
    <scope>NUCLEOTIDE SEQUENCE [LARGE SCALE GENOMIC DNA]</scope>
    <source>
        <strain evidence="5">JCM 14309</strain>
    </source>
</reference>
<dbReference type="PRINTS" id="PR01483">
    <property type="entry name" value="FASYNTHASE"/>
</dbReference>